<dbReference type="EMBL" id="JACHZG010000001">
    <property type="protein sequence ID" value="MBB3326732.1"/>
    <property type="molecule type" value="Genomic_DNA"/>
</dbReference>
<feature type="signal peptide" evidence="5">
    <location>
        <begin position="1"/>
        <end position="24"/>
    </location>
</feature>
<protein>
    <recommendedName>
        <fullName evidence="6">Peptidase M10 metallopeptidase domain-containing protein</fullName>
    </recommendedName>
</protein>
<keyword evidence="3" id="KW-0378">Hydrolase</keyword>
<keyword evidence="5" id="KW-0732">Signal</keyword>
<evidence type="ECO:0000256" key="5">
    <source>
        <dbReference type="SAM" id="SignalP"/>
    </source>
</evidence>
<dbReference type="GO" id="GO:0006508">
    <property type="term" value="P:proteolysis"/>
    <property type="evidence" value="ECO:0007669"/>
    <property type="project" value="UniProtKB-KW"/>
</dbReference>
<accession>A0A7W5JVW5</accession>
<dbReference type="Pfam" id="PF00413">
    <property type="entry name" value="Peptidase_M10"/>
    <property type="match status" value="1"/>
</dbReference>
<dbReference type="InterPro" id="IPR024079">
    <property type="entry name" value="MetalloPept_cat_dom_sf"/>
</dbReference>
<evidence type="ECO:0000256" key="3">
    <source>
        <dbReference type="ARBA" id="ARBA00022801"/>
    </source>
</evidence>
<evidence type="ECO:0000256" key="1">
    <source>
        <dbReference type="ARBA" id="ARBA00022670"/>
    </source>
</evidence>
<gene>
    <name evidence="7" type="ORF">FHX39_001676</name>
</gene>
<reference evidence="7 8" key="1">
    <citation type="submission" date="2020-08" db="EMBL/GenBank/DDBJ databases">
        <title>Sequencing the genomes of 1000 actinobacteria strains.</title>
        <authorList>
            <person name="Klenk H.-P."/>
        </authorList>
    </citation>
    <scope>NUCLEOTIDE SEQUENCE [LARGE SCALE GENOMIC DNA]</scope>
    <source>
        <strain evidence="7 8">DSM 11053</strain>
    </source>
</reference>
<evidence type="ECO:0000313" key="8">
    <source>
        <dbReference type="Proteomes" id="UP000565572"/>
    </source>
</evidence>
<keyword evidence="4" id="KW-0862">Zinc</keyword>
<comment type="caution">
    <text evidence="7">The sequence shown here is derived from an EMBL/GenBank/DDBJ whole genome shotgun (WGS) entry which is preliminary data.</text>
</comment>
<dbReference type="InterPro" id="IPR001818">
    <property type="entry name" value="Pept_M10_metallopeptidase"/>
</dbReference>
<keyword evidence="8" id="KW-1185">Reference proteome</keyword>
<organism evidence="7 8">
    <name type="scientific">Microlunatus antarcticus</name>
    <dbReference type="NCBI Taxonomy" id="53388"/>
    <lineage>
        <taxon>Bacteria</taxon>
        <taxon>Bacillati</taxon>
        <taxon>Actinomycetota</taxon>
        <taxon>Actinomycetes</taxon>
        <taxon>Propionibacteriales</taxon>
        <taxon>Propionibacteriaceae</taxon>
        <taxon>Microlunatus</taxon>
    </lineage>
</organism>
<evidence type="ECO:0000256" key="2">
    <source>
        <dbReference type="ARBA" id="ARBA00022723"/>
    </source>
</evidence>
<keyword evidence="2" id="KW-0479">Metal-binding</keyword>
<feature type="domain" description="Peptidase M10 metallopeptidase" evidence="6">
    <location>
        <begin position="186"/>
        <end position="223"/>
    </location>
</feature>
<feature type="chain" id="PRO_5039445872" description="Peptidase M10 metallopeptidase domain-containing protein" evidence="5">
    <location>
        <begin position="25"/>
        <end position="235"/>
    </location>
</feature>
<dbReference type="AlphaFoldDB" id="A0A7W5JVW5"/>
<dbReference type="SUPFAM" id="SSF55486">
    <property type="entry name" value="Metalloproteases ('zincins'), catalytic domain"/>
    <property type="match status" value="1"/>
</dbReference>
<dbReference type="Gene3D" id="3.40.390.10">
    <property type="entry name" value="Collagenase (Catalytic Domain)"/>
    <property type="match status" value="1"/>
</dbReference>
<proteinExistence type="predicted"/>
<evidence type="ECO:0000259" key="6">
    <source>
        <dbReference type="Pfam" id="PF00413"/>
    </source>
</evidence>
<dbReference type="GO" id="GO:0031012">
    <property type="term" value="C:extracellular matrix"/>
    <property type="evidence" value="ECO:0007669"/>
    <property type="project" value="InterPro"/>
</dbReference>
<evidence type="ECO:0000256" key="4">
    <source>
        <dbReference type="ARBA" id="ARBA00022833"/>
    </source>
</evidence>
<dbReference type="GO" id="GO:0008270">
    <property type="term" value="F:zinc ion binding"/>
    <property type="evidence" value="ECO:0007669"/>
    <property type="project" value="InterPro"/>
</dbReference>
<dbReference type="Proteomes" id="UP000565572">
    <property type="component" value="Unassembled WGS sequence"/>
</dbReference>
<sequence>MPRARAAAALLALAALVGVSTATTAPVAGASVDRGSAKSYSLQKVGGSVVRWNPCESVHYTVNTTYAPAGALADTQAAVARIAKVSGLTFVYDGPTTTIPTSSGPRADGITIAWARRGTGTGRSDLLPGGSVLGTGGWNVTYVTTAKGGAVSGVHIVNGYVIVDTAANKLPGGFADVKGGTRGELLQHELGHAVGLNHVKDKSQLMYATLGAHSSLGAGDKAGLRKVGKPAGCTT</sequence>
<keyword evidence="1" id="KW-0645">Protease</keyword>
<name>A0A7W5JVW5_9ACTN</name>
<dbReference type="GO" id="GO:0004222">
    <property type="term" value="F:metalloendopeptidase activity"/>
    <property type="evidence" value="ECO:0007669"/>
    <property type="project" value="InterPro"/>
</dbReference>
<evidence type="ECO:0000313" key="7">
    <source>
        <dbReference type="EMBL" id="MBB3326732.1"/>
    </source>
</evidence>
<dbReference type="RefSeq" id="WP_198423302.1">
    <property type="nucleotide sequence ID" value="NZ_JACHZG010000001.1"/>
</dbReference>